<proteinExistence type="predicted"/>
<organism evidence="1 2">
    <name type="scientific">Ditylenchus dipsaci</name>
    <dbReference type="NCBI Taxonomy" id="166011"/>
    <lineage>
        <taxon>Eukaryota</taxon>
        <taxon>Metazoa</taxon>
        <taxon>Ecdysozoa</taxon>
        <taxon>Nematoda</taxon>
        <taxon>Chromadorea</taxon>
        <taxon>Rhabditida</taxon>
        <taxon>Tylenchina</taxon>
        <taxon>Tylenchomorpha</taxon>
        <taxon>Sphaerularioidea</taxon>
        <taxon>Anguinidae</taxon>
        <taxon>Anguininae</taxon>
        <taxon>Ditylenchus</taxon>
    </lineage>
</organism>
<sequence>MNYVLELEIDCKITKINLDPLVMRMKSLLSAGTAAPSAAVLIELKPQEGERRSAQVRGDTVREFGNQGVARKTADIMFHGVSSNLLKTWPAIENANFEVMPYSFFNKCHREYESLEVTIANIHEWYCKKFSFKNLEINPNNLLRSETRIFIDEKDFEKLIPQTLSVF</sequence>
<dbReference type="AlphaFoldDB" id="A0A915DNM0"/>
<dbReference type="Proteomes" id="UP000887574">
    <property type="component" value="Unplaced"/>
</dbReference>
<dbReference type="WBParaSite" id="jg2190">
    <property type="protein sequence ID" value="jg2190"/>
    <property type="gene ID" value="jg2190"/>
</dbReference>
<accession>A0A915DNM0</accession>
<keyword evidence="1" id="KW-1185">Reference proteome</keyword>
<protein>
    <submittedName>
        <fullName evidence="2">Uncharacterized protein</fullName>
    </submittedName>
</protein>
<evidence type="ECO:0000313" key="1">
    <source>
        <dbReference type="Proteomes" id="UP000887574"/>
    </source>
</evidence>
<name>A0A915DNM0_9BILA</name>
<reference evidence="2" key="1">
    <citation type="submission" date="2022-11" db="UniProtKB">
        <authorList>
            <consortium name="WormBaseParasite"/>
        </authorList>
    </citation>
    <scope>IDENTIFICATION</scope>
</reference>
<evidence type="ECO:0000313" key="2">
    <source>
        <dbReference type="WBParaSite" id="jg2190"/>
    </source>
</evidence>